<evidence type="ECO:0000256" key="3">
    <source>
        <dbReference type="ARBA" id="ARBA00022617"/>
    </source>
</evidence>
<proteinExistence type="inferred from homology"/>
<comment type="cofactor">
    <cofactor evidence="1">
        <name>heme b</name>
        <dbReference type="ChEBI" id="CHEBI:60344"/>
    </cofactor>
</comment>
<dbReference type="Proteomes" id="UP000053707">
    <property type="component" value="Unassembled WGS sequence"/>
</dbReference>
<dbReference type="GO" id="GO:0004601">
    <property type="term" value="F:peroxidase activity"/>
    <property type="evidence" value="ECO:0007669"/>
    <property type="project" value="UniProtKB-KW"/>
</dbReference>
<organism evidence="11 12">
    <name type="scientific">Mycobacterium lehmannii</name>
    <dbReference type="NCBI Taxonomy" id="2048550"/>
    <lineage>
        <taxon>Bacteria</taxon>
        <taxon>Bacillati</taxon>
        <taxon>Actinomycetota</taxon>
        <taxon>Actinomycetes</taxon>
        <taxon>Mycobacteriales</taxon>
        <taxon>Mycobacteriaceae</taxon>
        <taxon>Mycobacterium</taxon>
    </lineage>
</organism>
<comment type="similarity">
    <text evidence="8">Belongs to the DyP-type peroxidase family.</text>
</comment>
<comment type="caution">
    <text evidence="11">The sequence shown here is derived from an EMBL/GenBank/DDBJ whole genome shotgun (WGS) entry which is preliminary data.</text>
</comment>
<dbReference type="Pfam" id="PF20628">
    <property type="entry name" value="Dyp_perox_C"/>
    <property type="match status" value="1"/>
</dbReference>
<dbReference type="GO" id="GO:0046872">
    <property type="term" value="F:metal ion binding"/>
    <property type="evidence" value="ECO:0007669"/>
    <property type="project" value="UniProtKB-KW"/>
</dbReference>
<dbReference type="InterPro" id="IPR048327">
    <property type="entry name" value="Dyp_perox_N"/>
</dbReference>
<sequence>MGDGVAGGRFHLNRRRLLAGGAVAVAAGATLSHSGIAQSAVTADAVDRAVEPFHGRHQAGVATSPQAHALFVALDLKAQPHRGPRETLGAVLRLWTSDAERLTQGTPALADTEPELAQRPARLTVTVGVGPSLFDRIGLGNRRPRAVADPPAFATDRLEPQWCGGELLLQICADDPITVAHTSRVLLKNVRTMTRQRWRQKGFRQAAGSAAHSMRNLMGQVDGTANIVDGAGFARYVWDDGDDQLWFAGGTTLVLRRIRAEMDTWDELDRTSKELSVGRRLDSGAPLTGSREDDVPDFNAAEDGIPVIPPNAHVALARPHSDDERFLRRPYNYDDSPAAGRITDSGLIFAAYQRDPAVQFTPVQRRLAAADALNEWITTIGSATFAILPGVEPGAYLGQTLLS</sequence>
<evidence type="ECO:0000313" key="11">
    <source>
        <dbReference type="EMBL" id="KUI18733.1"/>
    </source>
</evidence>
<evidence type="ECO:0000259" key="9">
    <source>
        <dbReference type="Pfam" id="PF04261"/>
    </source>
</evidence>
<dbReference type="RefSeq" id="WP_064395232.1">
    <property type="nucleotide sequence ID" value="NZ_LQIR01000011.1"/>
</dbReference>
<keyword evidence="4" id="KW-0479">Metal-binding</keyword>
<evidence type="ECO:0000256" key="4">
    <source>
        <dbReference type="ARBA" id="ARBA00022723"/>
    </source>
</evidence>
<dbReference type="SUPFAM" id="SSF54909">
    <property type="entry name" value="Dimeric alpha+beta barrel"/>
    <property type="match status" value="1"/>
</dbReference>
<protein>
    <submittedName>
        <fullName evidence="11">Peroxidase</fullName>
    </submittedName>
</protein>
<dbReference type="InterPro" id="IPR006311">
    <property type="entry name" value="TAT_signal"/>
</dbReference>
<dbReference type="AlphaFoldDB" id="A0A101A9X8"/>
<dbReference type="InterPro" id="IPR011008">
    <property type="entry name" value="Dimeric_a/b-barrel"/>
</dbReference>
<evidence type="ECO:0000256" key="2">
    <source>
        <dbReference type="ARBA" id="ARBA00022559"/>
    </source>
</evidence>
<dbReference type="EMBL" id="LQIR01000011">
    <property type="protein sequence ID" value="KUI18733.1"/>
    <property type="molecule type" value="Genomic_DNA"/>
</dbReference>
<evidence type="ECO:0000313" key="12">
    <source>
        <dbReference type="Proteomes" id="UP000053707"/>
    </source>
</evidence>
<keyword evidence="5" id="KW-0732">Signal</keyword>
<dbReference type="NCBIfam" id="TIGR01413">
    <property type="entry name" value="Dyp_perox_fam"/>
    <property type="match status" value="1"/>
</dbReference>
<evidence type="ECO:0000256" key="1">
    <source>
        <dbReference type="ARBA" id="ARBA00001970"/>
    </source>
</evidence>
<evidence type="ECO:0000256" key="7">
    <source>
        <dbReference type="ARBA" id="ARBA00023004"/>
    </source>
</evidence>
<dbReference type="Pfam" id="PF04261">
    <property type="entry name" value="Dyp_perox_N"/>
    <property type="match status" value="1"/>
</dbReference>
<dbReference type="GO" id="GO:0020037">
    <property type="term" value="F:heme binding"/>
    <property type="evidence" value="ECO:0007669"/>
    <property type="project" value="InterPro"/>
</dbReference>
<evidence type="ECO:0000259" key="10">
    <source>
        <dbReference type="Pfam" id="PF20628"/>
    </source>
</evidence>
<evidence type="ECO:0000256" key="5">
    <source>
        <dbReference type="ARBA" id="ARBA00022729"/>
    </source>
</evidence>
<feature type="domain" description="Dyp-type peroxidase C-terminal" evidence="10">
    <location>
        <begin position="215"/>
        <end position="391"/>
    </location>
</feature>
<feature type="domain" description="Dyp-type peroxidase N-terminal" evidence="9">
    <location>
        <begin position="58"/>
        <end position="204"/>
    </location>
</feature>
<reference evidence="11 12" key="1">
    <citation type="submission" date="2016-01" db="EMBL/GenBank/DDBJ databases">
        <authorList>
            <consortium name="TB Trials Study Group"/>
            <person name="Sutton G."/>
            <person name="Brinkac L."/>
            <person name="Sanka R."/>
            <person name="Adams M."/>
            <person name="Lau E.L."/>
            <person name="Macaden R."/>
            <person name="Grewal H.M.S."/>
        </authorList>
    </citation>
    <scope>NUCLEOTIDE SEQUENCE [LARGE SCALE GENOMIC DNA]</scope>
    <source>
        <strain evidence="11 12">IS-1744</strain>
    </source>
</reference>
<keyword evidence="12" id="KW-1185">Reference proteome</keyword>
<gene>
    <name evidence="11" type="ORF">AU192_18595</name>
</gene>
<dbReference type="GO" id="GO:0005829">
    <property type="term" value="C:cytosol"/>
    <property type="evidence" value="ECO:0007669"/>
    <property type="project" value="TreeGrafter"/>
</dbReference>
<dbReference type="InterPro" id="IPR006314">
    <property type="entry name" value="Dyp_peroxidase"/>
</dbReference>
<evidence type="ECO:0000256" key="8">
    <source>
        <dbReference type="ARBA" id="ARBA00025737"/>
    </source>
</evidence>
<evidence type="ECO:0000256" key="6">
    <source>
        <dbReference type="ARBA" id="ARBA00023002"/>
    </source>
</evidence>
<keyword evidence="6" id="KW-0560">Oxidoreductase</keyword>
<dbReference type="PROSITE" id="PS51404">
    <property type="entry name" value="DYP_PEROXIDASE"/>
    <property type="match status" value="1"/>
</dbReference>
<dbReference type="PROSITE" id="PS51318">
    <property type="entry name" value="TAT"/>
    <property type="match status" value="1"/>
</dbReference>
<keyword evidence="3" id="KW-0349">Heme</keyword>
<keyword evidence="2 11" id="KW-0575">Peroxidase</keyword>
<dbReference type="PANTHER" id="PTHR30521:SF4">
    <property type="entry name" value="DEFERROCHELATASE"/>
    <property type="match status" value="1"/>
</dbReference>
<dbReference type="InterPro" id="IPR048328">
    <property type="entry name" value="Dyp_perox_C"/>
</dbReference>
<dbReference type="PANTHER" id="PTHR30521">
    <property type="entry name" value="DEFERROCHELATASE/PEROXIDASE"/>
    <property type="match status" value="1"/>
</dbReference>
<keyword evidence="7" id="KW-0408">Iron</keyword>
<name>A0A101A9X8_9MYCO</name>
<accession>A0A101A9X8</accession>